<keyword evidence="3" id="KW-1185">Reference proteome</keyword>
<reference evidence="2" key="1">
    <citation type="submission" date="2021-10" db="EMBL/GenBank/DDBJ databases">
        <authorList>
            <person name="Piombo E."/>
        </authorList>
    </citation>
    <scope>NUCLEOTIDE SEQUENCE</scope>
</reference>
<feature type="region of interest" description="Disordered" evidence="1">
    <location>
        <begin position="193"/>
        <end position="265"/>
    </location>
</feature>
<feature type="region of interest" description="Disordered" evidence="1">
    <location>
        <begin position="298"/>
        <end position="342"/>
    </location>
</feature>
<accession>A0A9N9UWQ7</accession>
<evidence type="ECO:0000313" key="2">
    <source>
        <dbReference type="EMBL" id="CAG9999239.1"/>
    </source>
</evidence>
<feature type="compositionally biased region" description="Polar residues" evidence="1">
    <location>
        <begin position="438"/>
        <end position="452"/>
    </location>
</feature>
<sequence>MHRLRGKKKVQEEIIPPRPSVESDQSGPFKMFGRSKKVVEEPKLEIDLATALPSSDDFRTSLLMTGLSARFSMLREQDDPSSKLGKASDDSVLFPRRQSRLDFGLNTGLADISEVASIRSNTYARLEGGYIPDDVPTTPTSMMNRGKPVEGNNLFGGRQKIYKISGTGSTKSVHLSGRALYEDDVAMSSFQKWRQTERGKSSLDGYDESADNVDTFDLGPESPFRQDFNKRRETNSTTSSAPSAARNSTAATSVASSQPASSLKDWQPSTIATQHSNSSTPHAERSVTRTRRLYEQSLTQDLQEHQSSALSRIDTLSRQRHFSRTPDLTPGAPSPTSATYNERAITERRSILTKASAPNLRSFSPPNTGGSQHGTIPKLPKMETRQGFTTSPPLSPPISETGEPQSFASIPNEAGKPSGHGYFSRPSQQYDEGKFAQRQRQLQQASEPTSTQIRRESGASTPTSRSRSSSSVYRVPAEKTEGGSIRPEPTVTEEAMVTSFLDMGDDDESIEPAPIPPARHSDHRPSPVQIERPADNDHPALRKASIPSPLPLIQGGDEAPNAKDSETESPEDSPTLGPVSGLSGMVRQHLRTTSNTSSAYDDEDDMDDRASTQSPTAERPNHLMPTMPSRINTSRDNSSAMPSSGSIRTPTSPAMPTPFQPRQTPQVPQHPPPLPPSQHTHSDSLPDTGAPRQSQEYDEFARHLADGARRVRERLTSYVESDHSRSSSPAPTPAPSQDAYHPPRGSSLRRPERSRATSTEGERAPRDHSQSRAMKMLGLGLTHQSTSPPLPNHPAFENSDATANEPARRTSEEQEAADDKGEPVHAGLKAFRQARRELQRMKEKEVQQRYQGPSDSRPSPNGQVLDPPNHMPPPPPSQQRSPAPNGWQDRNGPPVSYNRMSNEDRRNGSRSRTGSVGPYDRDRSGSETSNYGPPRPRQTSSPYGDYERPYSPAMNGVPPQGYGQRPSGTPDYRRQMGMASNASSRDTSPARSPYPRPSTGNSGPMGMRQGPGASPNAMGSAPPLPPINPRRKNQGSDVGRDGPLNMPMSDKPMSGRPPVRMPDEETNPINFRQRLRKVTSEGNGLRGQVNRSSPPRDGMPRMPVSGMGGMK</sequence>
<evidence type="ECO:0000313" key="3">
    <source>
        <dbReference type="Proteomes" id="UP000754883"/>
    </source>
</evidence>
<feature type="compositionally biased region" description="Low complexity" evidence="1">
    <location>
        <begin position="460"/>
        <end position="471"/>
    </location>
</feature>
<dbReference type="EMBL" id="CABFNO020001553">
    <property type="protein sequence ID" value="CAG9999239.1"/>
    <property type="molecule type" value="Genomic_DNA"/>
</dbReference>
<evidence type="ECO:0000256" key="1">
    <source>
        <dbReference type="SAM" id="MobiDB-lite"/>
    </source>
</evidence>
<feature type="compositionally biased region" description="Basic and acidic residues" evidence="1">
    <location>
        <begin position="699"/>
        <end position="725"/>
    </location>
</feature>
<feature type="compositionally biased region" description="Polar residues" evidence="1">
    <location>
        <begin position="359"/>
        <end position="374"/>
    </location>
</feature>
<feature type="compositionally biased region" description="Polar residues" evidence="1">
    <location>
        <begin position="926"/>
        <end position="942"/>
    </location>
</feature>
<dbReference type="OrthoDB" id="5335210at2759"/>
<feature type="region of interest" description="Disordered" evidence="1">
    <location>
        <begin position="354"/>
        <end position="1111"/>
    </location>
</feature>
<feature type="region of interest" description="Disordered" evidence="1">
    <location>
        <begin position="134"/>
        <end position="154"/>
    </location>
</feature>
<feature type="compositionally biased region" description="Polar residues" evidence="1">
    <location>
        <begin position="629"/>
        <end position="652"/>
    </location>
</feature>
<feature type="compositionally biased region" description="Polar residues" evidence="1">
    <location>
        <begin position="298"/>
        <end position="316"/>
    </location>
</feature>
<feature type="compositionally biased region" description="Polar residues" evidence="1">
    <location>
        <begin position="848"/>
        <end position="862"/>
    </location>
</feature>
<feature type="compositionally biased region" description="Basic and acidic residues" evidence="1">
    <location>
        <begin position="749"/>
        <end position="770"/>
    </location>
</feature>
<organism evidence="2 3">
    <name type="scientific">Clonostachys byssicola</name>
    <dbReference type="NCBI Taxonomy" id="160290"/>
    <lineage>
        <taxon>Eukaryota</taxon>
        <taxon>Fungi</taxon>
        <taxon>Dikarya</taxon>
        <taxon>Ascomycota</taxon>
        <taxon>Pezizomycotina</taxon>
        <taxon>Sordariomycetes</taxon>
        <taxon>Hypocreomycetidae</taxon>
        <taxon>Hypocreales</taxon>
        <taxon>Bionectriaceae</taxon>
        <taxon>Clonostachys</taxon>
    </lineage>
</organism>
<feature type="compositionally biased region" description="Basic and acidic residues" evidence="1">
    <location>
        <begin position="806"/>
        <end position="823"/>
    </location>
</feature>
<dbReference type="Proteomes" id="UP000754883">
    <property type="component" value="Unassembled WGS sequence"/>
</dbReference>
<feature type="compositionally biased region" description="Low complexity" evidence="1">
    <location>
        <begin position="235"/>
        <end position="262"/>
    </location>
</feature>
<name>A0A9N9UWQ7_9HYPO</name>
<feature type="region of interest" description="Disordered" evidence="1">
    <location>
        <begin position="1"/>
        <end position="29"/>
    </location>
</feature>
<protein>
    <submittedName>
        <fullName evidence="2">Uncharacterized protein</fullName>
    </submittedName>
</protein>
<comment type="caution">
    <text evidence="2">The sequence shown here is derived from an EMBL/GenBank/DDBJ whole genome shotgun (WGS) entry which is preliminary data.</text>
</comment>
<dbReference type="AlphaFoldDB" id="A0A9N9UWQ7"/>
<gene>
    <name evidence="2" type="ORF">CBYS24578_00002342</name>
</gene>
<feature type="compositionally biased region" description="Basic and acidic residues" evidence="1">
    <location>
        <begin position="834"/>
        <end position="847"/>
    </location>
</feature>
<feature type="compositionally biased region" description="Polar residues" evidence="1">
    <location>
        <begin position="978"/>
        <end position="990"/>
    </location>
</feature>
<proteinExistence type="predicted"/>